<gene>
    <name evidence="1" type="ORF">BJY01DRAFT_61332</name>
</gene>
<organism evidence="1 2">
    <name type="scientific">Aspergillus pseudoustus</name>
    <dbReference type="NCBI Taxonomy" id="1810923"/>
    <lineage>
        <taxon>Eukaryota</taxon>
        <taxon>Fungi</taxon>
        <taxon>Dikarya</taxon>
        <taxon>Ascomycota</taxon>
        <taxon>Pezizomycotina</taxon>
        <taxon>Eurotiomycetes</taxon>
        <taxon>Eurotiomycetidae</taxon>
        <taxon>Eurotiales</taxon>
        <taxon>Aspergillaceae</taxon>
        <taxon>Aspergillus</taxon>
        <taxon>Aspergillus subgen. Nidulantes</taxon>
    </lineage>
</organism>
<comment type="caution">
    <text evidence="1">The sequence shown here is derived from an EMBL/GenBank/DDBJ whole genome shotgun (WGS) entry which is preliminary data.</text>
</comment>
<keyword evidence="2" id="KW-1185">Reference proteome</keyword>
<protein>
    <recommendedName>
        <fullName evidence="3">Secreted protein</fullName>
    </recommendedName>
</protein>
<accession>A0ABR4J7T6</accession>
<sequence>MFWPIFSHLRRLPLFFPFLSSQAFCTILPDPCYFMFIIPLSVHLGCCCNLPVSSTRYALLSLSTTVPIKTSIQGYSCSPFLSHALLDHRGFPRGYAVK</sequence>
<evidence type="ECO:0000313" key="1">
    <source>
        <dbReference type="EMBL" id="KAL2836101.1"/>
    </source>
</evidence>
<name>A0ABR4J7T6_9EURO</name>
<evidence type="ECO:0000313" key="2">
    <source>
        <dbReference type="Proteomes" id="UP001610446"/>
    </source>
</evidence>
<reference evidence="1 2" key="1">
    <citation type="submission" date="2024-07" db="EMBL/GenBank/DDBJ databases">
        <title>Section-level genome sequencing and comparative genomics of Aspergillus sections Usti and Cavernicolus.</title>
        <authorList>
            <consortium name="Lawrence Berkeley National Laboratory"/>
            <person name="Nybo J.L."/>
            <person name="Vesth T.C."/>
            <person name="Theobald S."/>
            <person name="Frisvad J.C."/>
            <person name="Larsen T.O."/>
            <person name="Kjaerboelling I."/>
            <person name="Rothschild-Mancinelli K."/>
            <person name="Lyhne E.K."/>
            <person name="Kogle M.E."/>
            <person name="Barry K."/>
            <person name="Clum A."/>
            <person name="Na H."/>
            <person name="Ledsgaard L."/>
            <person name="Lin J."/>
            <person name="Lipzen A."/>
            <person name="Kuo A."/>
            <person name="Riley R."/>
            <person name="Mondo S."/>
            <person name="Labutti K."/>
            <person name="Haridas S."/>
            <person name="Pangalinan J."/>
            <person name="Salamov A.A."/>
            <person name="Simmons B.A."/>
            <person name="Magnuson J.K."/>
            <person name="Chen J."/>
            <person name="Drula E."/>
            <person name="Henrissat B."/>
            <person name="Wiebenga A."/>
            <person name="Lubbers R.J."/>
            <person name="Gomes A.C."/>
            <person name="Makela M.R."/>
            <person name="Stajich J."/>
            <person name="Grigoriev I.V."/>
            <person name="Mortensen U.H."/>
            <person name="De Vries R.P."/>
            <person name="Baker S.E."/>
            <person name="Andersen M.R."/>
        </authorList>
    </citation>
    <scope>NUCLEOTIDE SEQUENCE [LARGE SCALE GENOMIC DNA]</scope>
    <source>
        <strain evidence="1 2">CBS 123904</strain>
    </source>
</reference>
<evidence type="ECO:0008006" key="3">
    <source>
        <dbReference type="Google" id="ProtNLM"/>
    </source>
</evidence>
<dbReference type="Proteomes" id="UP001610446">
    <property type="component" value="Unassembled WGS sequence"/>
</dbReference>
<dbReference type="EMBL" id="JBFXLU010000185">
    <property type="protein sequence ID" value="KAL2836101.1"/>
    <property type="molecule type" value="Genomic_DNA"/>
</dbReference>
<proteinExistence type="predicted"/>